<accession>A0A9Q9D7A7</accession>
<dbReference type="KEGG" id="lfo:LMK00_03070"/>
<evidence type="ECO:0000313" key="2">
    <source>
        <dbReference type="Proteomes" id="UP001056730"/>
    </source>
</evidence>
<protein>
    <submittedName>
        <fullName evidence="1">Bacteriocin immunity protein</fullName>
    </submittedName>
</protein>
<dbReference type="EMBL" id="CP086395">
    <property type="protein sequence ID" value="USJ20995.1"/>
    <property type="molecule type" value="Genomic_DNA"/>
</dbReference>
<dbReference type="RefSeq" id="WP_096368501.1">
    <property type="nucleotide sequence ID" value="NZ_AP017373.1"/>
</dbReference>
<sequence>MNKTEIMTELDRLIKQPQISDDELKILKELKVKYQSNDNLSQVAHGIKSSLTPLAIQGKLSKESISLFRHLTQNNFWNKGTGVNPFSM</sequence>
<proteinExistence type="predicted"/>
<dbReference type="Proteomes" id="UP001056730">
    <property type="component" value="Chromosome"/>
</dbReference>
<reference evidence="1" key="1">
    <citation type="journal article" date="2022" name="Front. Microbiol.">
        <title>Feed Insects as a Reservoir of Granadaene-Producing Lactococci.</title>
        <authorList>
            <person name="Neuzil-Bunesova V."/>
            <person name="Ramirez Garcia A."/>
            <person name="Modrackova N."/>
            <person name="Makovska M."/>
            <person name="Sabolova M."/>
            <person name="Sproer C."/>
            <person name="Bunk B."/>
            <person name="Blom J."/>
            <person name="Schwab C."/>
        </authorList>
    </citation>
    <scope>NUCLEOTIDE SEQUENCE</scope>
    <source>
        <strain evidence="1">I4/6O</strain>
    </source>
</reference>
<dbReference type="InterPro" id="IPR015046">
    <property type="entry name" value="LciA_Immunity-like"/>
</dbReference>
<gene>
    <name evidence="1" type="ORF">LMK00_03070</name>
</gene>
<dbReference type="Pfam" id="PF08951">
    <property type="entry name" value="EntA_Immun"/>
    <property type="match status" value="1"/>
</dbReference>
<dbReference type="GeneID" id="89494184"/>
<dbReference type="GO" id="GO:0030153">
    <property type="term" value="P:bacteriocin immunity"/>
    <property type="evidence" value="ECO:0007669"/>
    <property type="project" value="InterPro"/>
</dbReference>
<dbReference type="CDD" id="cd21059">
    <property type="entry name" value="LciA-like"/>
    <property type="match status" value="1"/>
</dbReference>
<dbReference type="AlphaFoldDB" id="A0A9Q9D7A7"/>
<name>A0A9Q9D7A7_9LACT</name>
<evidence type="ECO:0000313" key="1">
    <source>
        <dbReference type="EMBL" id="USJ20995.1"/>
    </source>
</evidence>
<organism evidence="1 2">
    <name type="scientific">Lactococcus formosensis</name>
    <dbReference type="NCBI Taxonomy" id="1281486"/>
    <lineage>
        <taxon>Bacteria</taxon>
        <taxon>Bacillati</taxon>
        <taxon>Bacillota</taxon>
        <taxon>Bacilli</taxon>
        <taxon>Lactobacillales</taxon>
        <taxon>Streptococcaceae</taxon>
        <taxon>Lactococcus</taxon>
    </lineage>
</organism>